<evidence type="ECO:0000313" key="2">
    <source>
        <dbReference type="EMBL" id="SAL09879.1"/>
    </source>
</evidence>
<protein>
    <submittedName>
        <fullName evidence="2">NAD-dependent epimerase/dehydratase</fullName>
    </submittedName>
</protein>
<keyword evidence="3" id="KW-1185">Reference proteome</keyword>
<dbReference type="AlphaFoldDB" id="A0A158ES27"/>
<evidence type="ECO:0000256" key="1">
    <source>
        <dbReference type="SAM" id="Phobius"/>
    </source>
</evidence>
<feature type="transmembrane region" description="Helical" evidence="1">
    <location>
        <begin position="91"/>
        <end position="111"/>
    </location>
</feature>
<feature type="transmembrane region" description="Helical" evidence="1">
    <location>
        <begin position="34"/>
        <end position="57"/>
    </location>
</feature>
<dbReference type="Proteomes" id="UP000054717">
    <property type="component" value="Unassembled WGS sequence"/>
</dbReference>
<accession>A0A158ES27</accession>
<keyword evidence="1" id="KW-0812">Transmembrane</keyword>
<keyword evidence="1" id="KW-1133">Transmembrane helix</keyword>
<gene>
    <name evidence="2" type="ORF">AWB66_00139</name>
</gene>
<dbReference type="EMBL" id="FCNZ02000001">
    <property type="protein sequence ID" value="SAL09879.1"/>
    <property type="molecule type" value="Genomic_DNA"/>
</dbReference>
<reference evidence="2" key="1">
    <citation type="submission" date="2016-01" db="EMBL/GenBank/DDBJ databases">
        <authorList>
            <person name="Peeters Charlotte."/>
        </authorList>
    </citation>
    <scope>NUCLEOTIDE SEQUENCE</scope>
    <source>
        <strain evidence="2">LMG 22936</strain>
    </source>
</reference>
<keyword evidence="1" id="KW-0472">Membrane</keyword>
<comment type="caution">
    <text evidence="2">The sequence shown here is derived from an EMBL/GenBank/DDBJ whole genome shotgun (WGS) entry which is preliminary data.</text>
</comment>
<organism evidence="2 3">
    <name type="scientific">Caballeronia telluris</name>
    <dbReference type="NCBI Taxonomy" id="326475"/>
    <lineage>
        <taxon>Bacteria</taxon>
        <taxon>Pseudomonadati</taxon>
        <taxon>Pseudomonadota</taxon>
        <taxon>Betaproteobacteria</taxon>
        <taxon>Burkholderiales</taxon>
        <taxon>Burkholderiaceae</taxon>
        <taxon>Caballeronia</taxon>
    </lineage>
</organism>
<proteinExistence type="predicted"/>
<feature type="transmembrane region" description="Helical" evidence="1">
    <location>
        <begin position="64"/>
        <end position="85"/>
    </location>
</feature>
<dbReference type="Pfam" id="PF13781">
    <property type="entry name" value="DoxX_3"/>
    <property type="match status" value="1"/>
</dbReference>
<dbReference type="InterPro" id="IPR025695">
    <property type="entry name" value="DoxX-like"/>
</dbReference>
<evidence type="ECO:0000313" key="3">
    <source>
        <dbReference type="Proteomes" id="UP000054717"/>
    </source>
</evidence>
<dbReference type="STRING" id="326475.AWB66_00139"/>
<name>A0A158ES27_9BURK</name>
<sequence>MAFIWAAWTAFASWFVYPRAESLDWLRRVGLTHGAASAFLAACVFDLAMGVMSCFFPSRRIWRLQFVVVVFYSIVIAVWIPSFLFHPFGPLTKNMAVLCCLAYLVMMEGSLNRTTVKERGRASRPSR</sequence>